<dbReference type="NCBIfam" id="TIGR03505">
    <property type="entry name" value="FimV_core"/>
    <property type="match status" value="1"/>
</dbReference>
<feature type="compositionally biased region" description="Polar residues" evidence="2">
    <location>
        <begin position="219"/>
        <end position="228"/>
    </location>
</feature>
<keyword evidence="4" id="KW-0732">Signal</keyword>
<feature type="region of interest" description="Disordered" evidence="2">
    <location>
        <begin position="219"/>
        <end position="255"/>
    </location>
</feature>
<feature type="coiled-coil region" evidence="1">
    <location>
        <begin position="278"/>
        <end position="312"/>
    </location>
</feature>
<sequence length="519" mass="56410">MWRAVVLSALLLVALPSARALELGDLQLDSAPGAPLSGTLAISDTEAVAVNRLEVGLASERAHAEAGINPAALPTTLALRRSESAPDRIEVMTANPPGLAEAGATLEFLVRLRWPEGQILRRYQVESDGTALQGRASSSARYGPTRRNDTLYSIAEQLRPRAVTNNQMMLSLLAENRASFNANNVNALQRDAFLTVPRGEALGFPDESTATQRVLAQQRAWQTDQRSVVETGPTSISESAPPPEPTESAEPSGDVRPMLELLPADAVAERSQAVSEALAPLKSQLDRLETSNESLSAQNRSLQATLLQLQSDVLRLEGLLEQSTSASRPTASAPTAAVPTEEAADNVTAAMVKAWLVDQARAAIDNPHSTLRMPWAQWTLGVTAFVLLLILFRMRQRRRARQAAAAAMPSHWQPSLNETRVRPLDDAPEDPLSRASELIAYGQLEGAQSILDEALGEEPDSIDLRVKLLDVLAMQDDRIGFESEAHVLQAQINDPEDERWQRVAIQGRRLSPDYPLFQA</sequence>
<keyword evidence="1" id="KW-0175">Coiled coil</keyword>
<dbReference type="RefSeq" id="WP_130502337.1">
    <property type="nucleotide sequence ID" value="NZ_SHLI01000001.1"/>
</dbReference>
<evidence type="ECO:0000256" key="1">
    <source>
        <dbReference type="SAM" id="Coils"/>
    </source>
</evidence>
<evidence type="ECO:0000256" key="3">
    <source>
        <dbReference type="SAM" id="Phobius"/>
    </source>
</evidence>
<comment type="caution">
    <text evidence="6">The sequence shown here is derived from an EMBL/GenBank/DDBJ whole genome shotgun (WGS) entry which is preliminary data.</text>
</comment>
<keyword evidence="7" id="KW-1185">Reference proteome</keyword>
<organism evidence="6 7">
    <name type="scientific">Spiribacter vilamensis</name>
    <dbReference type="NCBI Taxonomy" id="531306"/>
    <lineage>
        <taxon>Bacteria</taxon>
        <taxon>Pseudomonadati</taxon>
        <taxon>Pseudomonadota</taxon>
        <taxon>Gammaproteobacteria</taxon>
        <taxon>Chromatiales</taxon>
        <taxon>Ectothiorhodospiraceae</taxon>
        <taxon>Spiribacter</taxon>
    </lineage>
</organism>
<protein>
    <submittedName>
        <fullName evidence="6">Pilus assembly protein FimV</fullName>
    </submittedName>
</protein>
<reference evidence="6 7" key="1">
    <citation type="submission" date="2019-02" db="EMBL/GenBank/DDBJ databases">
        <title>Genomic Encyclopedia of Type Strains, Phase IV (KMG-IV): sequencing the most valuable type-strain genomes for metagenomic binning, comparative biology and taxonomic classification.</title>
        <authorList>
            <person name="Goeker M."/>
        </authorList>
    </citation>
    <scope>NUCLEOTIDE SEQUENCE [LARGE SCALE GENOMIC DNA]</scope>
    <source>
        <strain evidence="6 7">DSM 21056</strain>
    </source>
</reference>
<dbReference type="InterPro" id="IPR057840">
    <property type="entry name" value="FimV_N"/>
</dbReference>
<feature type="region of interest" description="Disordered" evidence="2">
    <location>
        <begin position="405"/>
        <end position="430"/>
    </location>
</feature>
<dbReference type="OrthoDB" id="5298707at2"/>
<feature type="chain" id="PRO_5020865504" evidence="4">
    <location>
        <begin position="21"/>
        <end position="519"/>
    </location>
</feature>
<evidence type="ECO:0000256" key="4">
    <source>
        <dbReference type="SAM" id="SignalP"/>
    </source>
</evidence>
<dbReference type="Proteomes" id="UP000292298">
    <property type="component" value="Unassembled WGS sequence"/>
</dbReference>
<keyword evidence="3" id="KW-1133">Transmembrane helix</keyword>
<keyword evidence="3" id="KW-0472">Membrane</keyword>
<gene>
    <name evidence="6" type="ORF">EV698_0219</name>
</gene>
<dbReference type="AlphaFoldDB" id="A0A4Q8CYD4"/>
<dbReference type="InterPro" id="IPR020012">
    <property type="entry name" value="LysM_FimV"/>
</dbReference>
<feature type="signal peptide" evidence="4">
    <location>
        <begin position="1"/>
        <end position="20"/>
    </location>
</feature>
<evidence type="ECO:0000259" key="5">
    <source>
        <dbReference type="Pfam" id="PF25800"/>
    </source>
</evidence>
<feature type="transmembrane region" description="Helical" evidence="3">
    <location>
        <begin position="375"/>
        <end position="392"/>
    </location>
</feature>
<evidence type="ECO:0000313" key="6">
    <source>
        <dbReference type="EMBL" id="RZU97983.1"/>
    </source>
</evidence>
<dbReference type="Pfam" id="PF25800">
    <property type="entry name" value="FimV_N"/>
    <property type="match status" value="1"/>
</dbReference>
<dbReference type="EMBL" id="SHLI01000001">
    <property type="protein sequence ID" value="RZU97983.1"/>
    <property type="molecule type" value="Genomic_DNA"/>
</dbReference>
<proteinExistence type="predicted"/>
<evidence type="ECO:0000256" key="2">
    <source>
        <dbReference type="SAM" id="MobiDB-lite"/>
    </source>
</evidence>
<name>A0A4Q8CYD4_9GAMM</name>
<accession>A0A4Q8CYD4</accession>
<feature type="domain" description="FimV N-terminal" evidence="5">
    <location>
        <begin position="21"/>
        <end position="126"/>
    </location>
</feature>
<evidence type="ECO:0000313" key="7">
    <source>
        <dbReference type="Proteomes" id="UP000292298"/>
    </source>
</evidence>
<keyword evidence="3" id="KW-0812">Transmembrane</keyword>